<dbReference type="GeneID" id="20525706"/>
<dbReference type="OrthoDB" id="5627at2759"/>
<dbReference type="STRING" id="691883.A0A058ZGB9"/>
<keyword evidence="3" id="KW-0539">Nucleus</keyword>
<feature type="compositionally biased region" description="Basic residues" evidence="4">
    <location>
        <begin position="20"/>
        <end position="31"/>
    </location>
</feature>
<evidence type="ECO:0000256" key="1">
    <source>
        <dbReference type="ARBA" id="ARBA00004123"/>
    </source>
</evidence>
<dbReference type="Proteomes" id="UP000030693">
    <property type="component" value="Unassembled WGS sequence"/>
</dbReference>
<evidence type="ECO:0000256" key="2">
    <source>
        <dbReference type="ARBA" id="ARBA00007643"/>
    </source>
</evidence>
<evidence type="ECO:0000313" key="5">
    <source>
        <dbReference type="EMBL" id="KCV73445.1"/>
    </source>
</evidence>
<feature type="compositionally biased region" description="Low complexity" evidence="4">
    <location>
        <begin position="39"/>
        <end position="49"/>
    </location>
</feature>
<name>A0A058ZGB9_FONAL</name>
<evidence type="ECO:0000313" key="6">
    <source>
        <dbReference type="Proteomes" id="UP000030693"/>
    </source>
</evidence>
<dbReference type="EMBL" id="KB932201">
    <property type="protein sequence ID" value="KCV73445.1"/>
    <property type="molecule type" value="Genomic_DNA"/>
</dbReference>
<accession>A0A058ZGB9</accession>
<comment type="similarity">
    <text evidence="2">Belongs to the TLS1 family.</text>
</comment>
<evidence type="ECO:0000256" key="3">
    <source>
        <dbReference type="ARBA" id="ARBA00023242"/>
    </source>
</evidence>
<dbReference type="AlphaFoldDB" id="A0A058ZGB9"/>
<feature type="compositionally biased region" description="Basic and acidic residues" evidence="4">
    <location>
        <begin position="50"/>
        <end position="76"/>
    </location>
</feature>
<comment type="subcellular location">
    <subcellularLocation>
        <location evidence="1">Nucleus</location>
    </subcellularLocation>
</comment>
<dbReference type="InterPro" id="IPR010756">
    <property type="entry name" value="Tls1-like"/>
</dbReference>
<gene>
    <name evidence="5" type="ORF">H696_00981</name>
</gene>
<protein>
    <recommendedName>
        <fullName evidence="7">Hepatocellular carcinoma-associated antigen 59 domain-containing protein</fullName>
    </recommendedName>
</protein>
<proteinExistence type="inferred from homology"/>
<dbReference type="PANTHER" id="PTHR13486:SF2">
    <property type="entry name" value="SPLICING FACTOR C9ORF78"/>
    <property type="match status" value="1"/>
</dbReference>
<dbReference type="GO" id="GO:0000398">
    <property type="term" value="P:mRNA splicing, via spliceosome"/>
    <property type="evidence" value="ECO:0007669"/>
    <property type="project" value="TreeGrafter"/>
</dbReference>
<dbReference type="PANTHER" id="PTHR13486">
    <property type="entry name" value="TELOMERE LENGTH AND SILENCING PROTEIN 1 TLS1 FAMILY MEMBER"/>
    <property type="match status" value="1"/>
</dbReference>
<evidence type="ECO:0000256" key="4">
    <source>
        <dbReference type="SAM" id="MobiDB-lite"/>
    </source>
</evidence>
<sequence length="360" mass="38884">MSSAEDSPVPAGEPSGRPAIRFKKARSRSNLRVRDVEPTSTAGSTSTAADDAKPDESEDDLAHIEEMSRETKERQRARMRGAGLASENLLVANAAQKEEVKDDALTSLEFTKQTNALDVNKHLAAFVEREMRLRRGQADPEALAQEAALANRPADPITQLYRTVAEANISALDKNNLINEANGAARDAQDDEEVGISASMLTAVAEVDLGIENKLLNIERTEAAQQRLMSASSNFRQRPAAAVPAKSRGRKSASAKEAAALAEAEALATSSAGRYGVLLFFLPACVPRPATDYPFSFPTSLSGLDVCVCVCSRPNSGGRFLPTEKRTFSDGPGADIRSTQATDDMVAERFRKYNLARMRR</sequence>
<dbReference type="GO" id="GO:0005681">
    <property type="term" value="C:spliceosomal complex"/>
    <property type="evidence" value="ECO:0007669"/>
    <property type="project" value="TreeGrafter"/>
</dbReference>
<organism evidence="5">
    <name type="scientific">Fonticula alba</name>
    <name type="common">Slime mold</name>
    <dbReference type="NCBI Taxonomy" id="691883"/>
    <lineage>
        <taxon>Eukaryota</taxon>
        <taxon>Rotosphaerida</taxon>
        <taxon>Fonticulaceae</taxon>
        <taxon>Fonticula</taxon>
    </lineage>
</organism>
<feature type="region of interest" description="Disordered" evidence="4">
    <location>
        <begin position="1"/>
        <end position="80"/>
    </location>
</feature>
<evidence type="ECO:0008006" key="7">
    <source>
        <dbReference type="Google" id="ProtNLM"/>
    </source>
</evidence>
<dbReference type="RefSeq" id="XP_009493147.1">
    <property type="nucleotide sequence ID" value="XM_009494872.1"/>
</dbReference>
<keyword evidence="6" id="KW-1185">Reference proteome</keyword>
<dbReference type="Pfam" id="PF07052">
    <property type="entry name" value="Hep_59"/>
    <property type="match status" value="1"/>
</dbReference>
<reference evidence="5" key="1">
    <citation type="submission" date="2013-04" db="EMBL/GenBank/DDBJ databases">
        <title>The Genome Sequence of Fonticula alba ATCC 38817.</title>
        <authorList>
            <consortium name="The Broad Institute Genomics Platform"/>
            <person name="Russ C."/>
            <person name="Cuomo C."/>
            <person name="Burger G."/>
            <person name="Gray M.W."/>
            <person name="Holland P.W.H."/>
            <person name="King N."/>
            <person name="Lang F.B.F."/>
            <person name="Roger A.J."/>
            <person name="Ruiz-Trillo I."/>
            <person name="Brown M."/>
            <person name="Walker B."/>
            <person name="Young S."/>
            <person name="Zeng Q."/>
            <person name="Gargeya S."/>
            <person name="Fitzgerald M."/>
            <person name="Haas B."/>
            <person name="Abouelleil A."/>
            <person name="Allen A.W."/>
            <person name="Alvarado L."/>
            <person name="Arachchi H.M."/>
            <person name="Berlin A.M."/>
            <person name="Chapman S.B."/>
            <person name="Gainer-Dewar J."/>
            <person name="Goldberg J."/>
            <person name="Griggs A."/>
            <person name="Gujja S."/>
            <person name="Hansen M."/>
            <person name="Howarth C."/>
            <person name="Imamovic A."/>
            <person name="Ireland A."/>
            <person name="Larimer J."/>
            <person name="McCowan C."/>
            <person name="Murphy C."/>
            <person name="Pearson M."/>
            <person name="Poon T.W."/>
            <person name="Priest M."/>
            <person name="Roberts A."/>
            <person name="Saif S."/>
            <person name="Shea T."/>
            <person name="Sisk P."/>
            <person name="Sykes S."/>
            <person name="Wortman J."/>
            <person name="Nusbaum C."/>
            <person name="Birren B."/>
        </authorList>
    </citation>
    <scope>NUCLEOTIDE SEQUENCE [LARGE SCALE GENOMIC DNA]</scope>
    <source>
        <strain evidence="5">ATCC 38817</strain>
    </source>
</reference>